<feature type="domain" description="Tetratricopeptide repeat protein 21A/21B C-terminal ARM" evidence="4">
    <location>
        <begin position="160"/>
        <end position="260"/>
    </location>
</feature>
<comment type="caution">
    <text evidence="5">The sequence shown here is derived from an EMBL/GenBank/DDBJ whole genome shotgun (WGS) entry which is preliminary data.</text>
</comment>
<dbReference type="Pfam" id="PF13181">
    <property type="entry name" value="TPR_8"/>
    <property type="match status" value="1"/>
</dbReference>
<dbReference type="AlphaFoldDB" id="A0A2K1P410"/>
<dbReference type="PANTHER" id="PTHR44943:SF8">
    <property type="entry name" value="TPR REPEAT-CONTAINING PROTEIN MJ0263"/>
    <property type="match status" value="1"/>
</dbReference>
<feature type="repeat" description="TPR" evidence="3">
    <location>
        <begin position="171"/>
        <end position="204"/>
    </location>
</feature>
<evidence type="ECO:0000256" key="3">
    <source>
        <dbReference type="PROSITE-ProRule" id="PRU00339"/>
    </source>
</evidence>
<sequence>MKEVKYAIVYLNIDPNYAKLNNLPVKLPILADDFQKARKTNKIPLDVIIRGLEAQMDIDQNNRYYLSYLVYYYYEAFKKYLNNTDFEKAKEFLDKAGKIYPDYRLHFYTGLYYKKLGNFELAELHLKQSIKEKPNFAYGYYELGNLMYERKIYDEAIEYYSKSVELEKDFTLGFLKMADVYMENGRFEEAIPLLQKCIEIDKKFVPAYERLGVALNMLQRYKDAHKVHQKAIEIDSDKYEIYYNDAHSLARLGNHNEAIKALEKAASLNETDYILHELALEYKNMGRYLQAIETEEKALKLASEQNKDLIVLTLLKLYVIIEDEKQVEKYFEILNLNPDFHETAVNFKVLFELSQGRVEKVKKILLEEPVSNFTLLIDKLDRLDFYVSKLEDFTDKNISDSIFESIDEFGNIDPFSLSEHLTAKEVERPFISWLKESSIEPKLYPDGVELLTNGLLLSGFNYGLSERVATTVSQFLWKDGDGLAFGRLLLRFYQDRILGESLSLEPFIQENVEEIKDMSFTFAQIFANFEEHLMDFDSIVEFKINNFKDALKVLLSMFRIQITSEEITSVKFKDHNTKILSLFIQNLNSISNSFLQ</sequence>
<dbReference type="Pfam" id="PF25063">
    <property type="entry name" value="ARM_TT21_C"/>
    <property type="match status" value="1"/>
</dbReference>
<proteinExistence type="predicted"/>
<dbReference type="InterPro" id="IPR011990">
    <property type="entry name" value="TPR-like_helical_dom_sf"/>
</dbReference>
<dbReference type="EMBL" id="AZRM01000063">
    <property type="protein sequence ID" value="PNR97501.1"/>
    <property type="molecule type" value="Genomic_DNA"/>
</dbReference>
<accession>A0A2K1P410</accession>
<dbReference type="PANTHER" id="PTHR44943">
    <property type="entry name" value="CELLULOSE SYNTHASE OPERON PROTEIN C"/>
    <property type="match status" value="1"/>
</dbReference>
<feature type="repeat" description="TPR" evidence="3">
    <location>
        <begin position="137"/>
        <end position="170"/>
    </location>
</feature>
<dbReference type="InterPro" id="IPR051685">
    <property type="entry name" value="Ycf3/AcsC/BcsC/TPR_MFPF"/>
</dbReference>
<dbReference type="SUPFAM" id="SSF81901">
    <property type="entry name" value="HCP-like"/>
    <property type="match status" value="1"/>
</dbReference>
<reference evidence="5 6" key="1">
    <citation type="submission" date="2013-12" db="EMBL/GenBank/DDBJ databases">
        <title>Comparative genomics of Petrotoga isolates.</title>
        <authorList>
            <person name="Nesbo C.L."/>
            <person name="Charchuk R."/>
            <person name="Chow K."/>
        </authorList>
    </citation>
    <scope>NUCLEOTIDE SEQUENCE [LARGE SCALE GENOMIC DNA]</scope>
    <source>
        <strain evidence="5 6">DSM 10691</strain>
    </source>
</reference>
<feature type="repeat" description="TPR" evidence="3">
    <location>
        <begin position="239"/>
        <end position="272"/>
    </location>
</feature>
<evidence type="ECO:0000256" key="2">
    <source>
        <dbReference type="ARBA" id="ARBA00022803"/>
    </source>
</evidence>
<dbReference type="SUPFAM" id="SSF48452">
    <property type="entry name" value="TPR-like"/>
    <property type="match status" value="1"/>
</dbReference>
<keyword evidence="2 3" id="KW-0802">TPR repeat</keyword>
<gene>
    <name evidence="5" type="ORF">X928_09635</name>
</gene>
<dbReference type="PROSITE" id="PS50293">
    <property type="entry name" value="TPR_REGION"/>
    <property type="match status" value="1"/>
</dbReference>
<feature type="repeat" description="TPR" evidence="3">
    <location>
        <begin position="205"/>
        <end position="238"/>
    </location>
</feature>
<keyword evidence="1" id="KW-0677">Repeat</keyword>
<dbReference type="SMART" id="SM00028">
    <property type="entry name" value="TPR"/>
    <property type="match status" value="6"/>
</dbReference>
<name>A0A2K1P410_9BACT</name>
<dbReference type="InterPro" id="IPR056834">
    <property type="entry name" value="ARM_TT21_C"/>
</dbReference>
<organism evidence="5 6">
    <name type="scientific">Petrotoga miotherma DSM 10691</name>
    <dbReference type="NCBI Taxonomy" id="1434326"/>
    <lineage>
        <taxon>Bacteria</taxon>
        <taxon>Thermotogati</taxon>
        <taxon>Thermotogota</taxon>
        <taxon>Thermotogae</taxon>
        <taxon>Petrotogales</taxon>
        <taxon>Petrotogaceae</taxon>
        <taxon>Petrotoga</taxon>
    </lineage>
</organism>
<evidence type="ECO:0000313" key="5">
    <source>
        <dbReference type="EMBL" id="PNR97501.1"/>
    </source>
</evidence>
<dbReference type="Gene3D" id="1.25.40.10">
    <property type="entry name" value="Tetratricopeptide repeat domain"/>
    <property type="match status" value="3"/>
</dbReference>
<dbReference type="Proteomes" id="UP000236199">
    <property type="component" value="Unassembled WGS sequence"/>
</dbReference>
<dbReference type="InterPro" id="IPR019734">
    <property type="entry name" value="TPR_rpt"/>
</dbReference>
<evidence type="ECO:0000259" key="4">
    <source>
        <dbReference type="Pfam" id="PF25063"/>
    </source>
</evidence>
<evidence type="ECO:0000256" key="1">
    <source>
        <dbReference type="ARBA" id="ARBA00022737"/>
    </source>
</evidence>
<dbReference type="OrthoDB" id="44338at2"/>
<keyword evidence="6" id="KW-1185">Reference proteome</keyword>
<dbReference type="RefSeq" id="WP_103079483.1">
    <property type="nucleotide sequence ID" value="NZ_AZRM01000063.1"/>
</dbReference>
<protein>
    <recommendedName>
        <fullName evidence="4">Tetratricopeptide repeat protein 21A/21B C-terminal ARM domain-containing protein</fullName>
    </recommendedName>
</protein>
<dbReference type="PROSITE" id="PS50005">
    <property type="entry name" value="TPR"/>
    <property type="match status" value="4"/>
</dbReference>
<evidence type="ECO:0000313" key="6">
    <source>
        <dbReference type="Proteomes" id="UP000236199"/>
    </source>
</evidence>